<dbReference type="Proteomes" id="UP000066284">
    <property type="component" value="Chromosome 1"/>
</dbReference>
<dbReference type="EMBL" id="LN885086">
    <property type="protein sequence ID" value="CUQ67543.1"/>
    <property type="molecule type" value="Genomic_DNA"/>
</dbReference>
<sequence>MFMFVTGRCVLPLDRGKVLQQAQLLASRGQYEHAVGEWKKLAAEAPHDGSIHNSIGDLHLKRNAMTEAVASFLKAAEAFRGEGATLKAIAAYKKVLKCDPTKYEIHQQLGDLNAERGLVGSAVQDYLTAAKHFLKAHKPKEALALYRKIVKLDPSNLNAQQRIAELCLQDNQQEEATRVYLQLARERSAQGRHEEAKEAYQAVLTIDPQNGEAAQYVESCKSGKFGSIALQRSKDAGVPLRPSDPLGQLAEVVRRMDDGQYDGAEAILNQMLSREPGNPQVCQLLARLHLQRGDLQVALGEYRFLAGAALRAQDFCLAESLITEFLSQQPDSVPLLELYGELYEEQNDPASAALQYAKAIELLLAHPEPGMEGYHEELFEKVRSLSPDKELVERLAGRIRGESPATHDSASAHEEPGTDNGAMPILAEKSKEFEKSTVGEKKPTDQESEPVPTPSVSIQLIPSRGKSDGEGVNGACPAEETLFSRSDPFPRNESEKTGFTAGTAPLRLCDGIEGSMPDALPSLPPSSAPDYEAHFMLGVAYKNMGLYPEAREEFDVSRKADTYYLDSCLMAALCFKEENRLAEAIHELETLLADSRCRGAKAQAIRYELGVLYEADTQWEKATAAFEAIPSFHDVPERLATLKRRARSLVGNRLSTA</sequence>
<keyword evidence="6" id="KW-1185">Reference proteome</keyword>
<feature type="repeat" description="TPR" evidence="3">
    <location>
        <begin position="177"/>
        <end position="210"/>
    </location>
</feature>
<dbReference type="PROSITE" id="PS50005">
    <property type="entry name" value="TPR"/>
    <property type="match status" value="2"/>
</dbReference>
<name>A0A0S4KT59_9BACT</name>
<dbReference type="InterPro" id="IPR051012">
    <property type="entry name" value="CellSynth/LPSAsmb/PSIAsmb"/>
</dbReference>
<accession>A0A0S4KT59</accession>
<dbReference type="Gene3D" id="1.25.40.10">
    <property type="entry name" value="Tetratricopeptide repeat domain"/>
    <property type="match status" value="6"/>
</dbReference>
<evidence type="ECO:0000256" key="3">
    <source>
        <dbReference type="PROSITE-ProRule" id="PRU00339"/>
    </source>
</evidence>
<dbReference type="InterPro" id="IPR011990">
    <property type="entry name" value="TPR-like_helical_dom_sf"/>
</dbReference>
<evidence type="ECO:0008006" key="7">
    <source>
        <dbReference type="Google" id="ProtNLM"/>
    </source>
</evidence>
<evidence type="ECO:0000313" key="6">
    <source>
        <dbReference type="Proteomes" id="UP000066284"/>
    </source>
</evidence>
<proteinExistence type="predicted"/>
<organism evidence="5 6">
    <name type="scientific">Candidatus Nitrospira inopinata</name>
    <dbReference type="NCBI Taxonomy" id="1715989"/>
    <lineage>
        <taxon>Bacteria</taxon>
        <taxon>Pseudomonadati</taxon>
        <taxon>Nitrospirota</taxon>
        <taxon>Nitrospiria</taxon>
        <taxon>Nitrospirales</taxon>
        <taxon>Nitrospiraceae</taxon>
        <taxon>Nitrospira</taxon>
    </lineage>
</organism>
<feature type="compositionally biased region" description="Basic and acidic residues" evidence="4">
    <location>
        <begin position="428"/>
        <end position="445"/>
    </location>
</feature>
<evidence type="ECO:0000313" key="5">
    <source>
        <dbReference type="EMBL" id="CUQ67543.1"/>
    </source>
</evidence>
<dbReference type="PANTHER" id="PTHR45586">
    <property type="entry name" value="TPR REPEAT-CONTAINING PROTEIN PA4667"/>
    <property type="match status" value="1"/>
</dbReference>
<protein>
    <recommendedName>
        <fullName evidence="7">Tetratricopeptide repeat protein</fullName>
    </recommendedName>
</protein>
<evidence type="ECO:0000256" key="4">
    <source>
        <dbReference type="SAM" id="MobiDB-lite"/>
    </source>
</evidence>
<dbReference type="SMART" id="SM00028">
    <property type="entry name" value="TPR"/>
    <property type="match status" value="4"/>
</dbReference>
<dbReference type="PANTHER" id="PTHR45586:SF1">
    <property type="entry name" value="LIPOPOLYSACCHARIDE ASSEMBLY PROTEIN B"/>
    <property type="match status" value="1"/>
</dbReference>
<keyword evidence="1" id="KW-0677">Repeat</keyword>
<dbReference type="AlphaFoldDB" id="A0A0S4KT59"/>
<dbReference type="Pfam" id="PF13432">
    <property type="entry name" value="TPR_16"/>
    <property type="match status" value="2"/>
</dbReference>
<dbReference type="SUPFAM" id="SSF48452">
    <property type="entry name" value="TPR-like"/>
    <property type="match status" value="2"/>
</dbReference>
<dbReference type="Pfam" id="PF14559">
    <property type="entry name" value="TPR_19"/>
    <property type="match status" value="1"/>
</dbReference>
<dbReference type="KEGG" id="nio:NITINOP_2571"/>
<keyword evidence="2 3" id="KW-0802">TPR repeat</keyword>
<evidence type="ECO:0000256" key="1">
    <source>
        <dbReference type="ARBA" id="ARBA00022737"/>
    </source>
</evidence>
<dbReference type="InterPro" id="IPR019734">
    <property type="entry name" value="TPR_rpt"/>
</dbReference>
<reference evidence="6" key="1">
    <citation type="submission" date="2015-09" db="EMBL/GenBank/DDBJ databases">
        <authorList>
            <person name="Daims H."/>
        </authorList>
    </citation>
    <scope>NUCLEOTIDE SEQUENCE [LARGE SCALE GENOMIC DNA]</scope>
</reference>
<feature type="region of interest" description="Disordered" evidence="4">
    <location>
        <begin position="399"/>
        <end position="473"/>
    </location>
</feature>
<dbReference type="STRING" id="1715989.NITINOP_2571"/>
<dbReference type="OrthoDB" id="220004at2"/>
<dbReference type="Pfam" id="PF13181">
    <property type="entry name" value="TPR_8"/>
    <property type="match status" value="1"/>
</dbReference>
<evidence type="ECO:0000256" key="2">
    <source>
        <dbReference type="ARBA" id="ARBA00022803"/>
    </source>
</evidence>
<feature type="repeat" description="TPR" evidence="3">
    <location>
        <begin position="123"/>
        <end position="156"/>
    </location>
</feature>
<gene>
    <name evidence="5" type="ORF">NITINOP_2571</name>
</gene>